<dbReference type="PANTHER" id="PTHR47359">
    <property type="entry name" value="PEPTIDOGLYCAN DL-ENDOPEPTIDASE CWLO"/>
    <property type="match status" value="1"/>
</dbReference>
<dbReference type="PANTHER" id="PTHR47359:SF3">
    <property type="entry name" value="NLP_P60 DOMAIN-CONTAINING PROTEIN-RELATED"/>
    <property type="match status" value="1"/>
</dbReference>
<feature type="compositionally biased region" description="Low complexity" evidence="5">
    <location>
        <begin position="267"/>
        <end position="288"/>
    </location>
</feature>
<accession>A0A9D1A297</accession>
<sequence length="733" mass="78209">MKKPVFNFKSIRPAAVMALCTCIAFSAAAPYVPASAVSGSAPESPAETETEAAETEAVTPVSAEAAKPDPSILTLASVYDKESGRSYAEILMRDLIELDSAWYSEIYGLASAAPQSVAPRLNRSEDSLLGRYSPLSASHSESDPSTWIVEQFKNVTISFADSSGVTSSAVSNAQDLVSMVNVYAYYHDMTLDELRQYAKTLWTSSHSYQLSMRDVYFCEGCVDPLAVSSPEEQDTDLAGEDSLGTSTIHTEILAAEPESAAEEITETEGTGASESSDSSYKESGSPESMDSSLNGTETSEVFASSRNQSEAASTFNDSFSGNSNGREVSGEAGSGDEAGSPGTVDFSLNGSEISETSETSSAEESPAVLKSEASKERTLSALEALAATADSVYQETEGPEAVIPAESEENSDHAGNKEQDTAGAASQMSMADSAESQAHSGSEEHVLPGDAAETSISETSGFSENLATVSNAESLSAGENGDSEVLDSASEDGAFICPGHIDLQISAQIHTFQDGNRLFELDSQGTAEEEAVSEWPGWNNVTRSYARRLSREDWTESYGLTILVEGSKAPLSSTEIESYLSLLPSDTSETRKQIIRFALESVGKIPYYWGGKAGTKDYDGNHFGSVTVPDHRGRILKGLDCSGWASWVYWSVTGTRLPYEGTEGLCTLGRQVAREELQPGDLIIVTGETPHVVMFLTWAENGQIQCIHETGSANNVTISTVTADWPYYRNLLD</sequence>
<reference evidence="8" key="1">
    <citation type="submission" date="2020-10" db="EMBL/GenBank/DDBJ databases">
        <authorList>
            <person name="Gilroy R."/>
        </authorList>
    </citation>
    <scope>NUCLEOTIDE SEQUENCE</scope>
    <source>
        <strain evidence="8">CHK180-2868</strain>
    </source>
</reference>
<feature type="region of interest" description="Disordered" evidence="5">
    <location>
        <begin position="253"/>
        <end position="376"/>
    </location>
</feature>
<evidence type="ECO:0000259" key="7">
    <source>
        <dbReference type="PROSITE" id="PS51935"/>
    </source>
</evidence>
<dbReference type="PROSITE" id="PS51935">
    <property type="entry name" value="NLPC_P60"/>
    <property type="match status" value="1"/>
</dbReference>
<feature type="compositionally biased region" description="Polar residues" evidence="5">
    <location>
        <begin position="424"/>
        <end position="440"/>
    </location>
</feature>
<keyword evidence="3" id="KW-0378">Hydrolase</keyword>
<keyword evidence="6" id="KW-0732">Signal</keyword>
<protein>
    <submittedName>
        <fullName evidence="8">C40 family peptidase</fullName>
    </submittedName>
</protein>
<evidence type="ECO:0000313" key="8">
    <source>
        <dbReference type="EMBL" id="HIR04391.1"/>
    </source>
</evidence>
<proteinExistence type="inferred from homology"/>
<feature type="region of interest" description="Disordered" evidence="5">
    <location>
        <begin position="405"/>
        <end position="448"/>
    </location>
</feature>
<evidence type="ECO:0000256" key="3">
    <source>
        <dbReference type="ARBA" id="ARBA00022801"/>
    </source>
</evidence>
<feature type="compositionally biased region" description="Low complexity" evidence="5">
    <location>
        <begin position="351"/>
        <end position="365"/>
    </location>
</feature>
<evidence type="ECO:0000313" key="9">
    <source>
        <dbReference type="Proteomes" id="UP000824250"/>
    </source>
</evidence>
<dbReference type="InterPro" id="IPR051794">
    <property type="entry name" value="PG_Endopeptidase_C40"/>
</dbReference>
<dbReference type="AlphaFoldDB" id="A0A9D1A297"/>
<dbReference type="Pfam" id="PF00877">
    <property type="entry name" value="NLPC_P60"/>
    <property type="match status" value="1"/>
</dbReference>
<feature type="compositionally biased region" description="Basic and acidic residues" evidence="5">
    <location>
        <begin position="410"/>
        <end position="420"/>
    </location>
</feature>
<keyword evidence="4" id="KW-0788">Thiol protease</keyword>
<dbReference type="EMBL" id="DVGC01000001">
    <property type="protein sequence ID" value="HIR04391.1"/>
    <property type="molecule type" value="Genomic_DNA"/>
</dbReference>
<feature type="domain" description="NlpC/P60" evidence="7">
    <location>
        <begin position="588"/>
        <end position="733"/>
    </location>
</feature>
<comment type="caution">
    <text evidence="8">The sequence shown here is derived from an EMBL/GenBank/DDBJ whole genome shotgun (WGS) entry which is preliminary data.</text>
</comment>
<reference evidence="8" key="2">
    <citation type="journal article" date="2021" name="PeerJ">
        <title>Extensive microbial diversity within the chicken gut microbiome revealed by metagenomics and culture.</title>
        <authorList>
            <person name="Gilroy R."/>
            <person name="Ravi A."/>
            <person name="Getino M."/>
            <person name="Pursley I."/>
            <person name="Horton D.L."/>
            <person name="Alikhan N.F."/>
            <person name="Baker D."/>
            <person name="Gharbi K."/>
            <person name="Hall N."/>
            <person name="Watson M."/>
            <person name="Adriaenssens E.M."/>
            <person name="Foster-Nyarko E."/>
            <person name="Jarju S."/>
            <person name="Secka A."/>
            <person name="Antonio M."/>
            <person name="Oren A."/>
            <person name="Chaudhuri R.R."/>
            <person name="La Ragione R."/>
            <person name="Hildebrand F."/>
            <person name="Pallen M.J."/>
        </authorList>
    </citation>
    <scope>NUCLEOTIDE SEQUENCE</scope>
    <source>
        <strain evidence="8">CHK180-2868</strain>
    </source>
</reference>
<feature type="region of interest" description="Disordered" evidence="5">
    <location>
        <begin position="38"/>
        <end position="63"/>
    </location>
</feature>
<evidence type="ECO:0000256" key="5">
    <source>
        <dbReference type="SAM" id="MobiDB-lite"/>
    </source>
</evidence>
<dbReference type="Proteomes" id="UP000824250">
    <property type="component" value="Unassembled WGS sequence"/>
</dbReference>
<keyword evidence="2" id="KW-0645">Protease</keyword>
<dbReference type="InterPro" id="IPR000064">
    <property type="entry name" value="NLP_P60_dom"/>
</dbReference>
<feature type="signal peptide" evidence="6">
    <location>
        <begin position="1"/>
        <end position="28"/>
    </location>
</feature>
<name>A0A9D1A297_9FIRM</name>
<evidence type="ECO:0000256" key="6">
    <source>
        <dbReference type="SAM" id="SignalP"/>
    </source>
</evidence>
<feature type="compositionally biased region" description="Polar residues" evidence="5">
    <location>
        <begin position="289"/>
        <end position="326"/>
    </location>
</feature>
<gene>
    <name evidence="8" type="ORF">IAB28_00230</name>
</gene>
<dbReference type="GO" id="GO:0006508">
    <property type="term" value="P:proteolysis"/>
    <property type="evidence" value="ECO:0007669"/>
    <property type="project" value="UniProtKB-KW"/>
</dbReference>
<evidence type="ECO:0000256" key="2">
    <source>
        <dbReference type="ARBA" id="ARBA00022670"/>
    </source>
</evidence>
<evidence type="ECO:0000256" key="1">
    <source>
        <dbReference type="ARBA" id="ARBA00007074"/>
    </source>
</evidence>
<comment type="similarity">
    <text evidence="1">Belongs to the peptidase C40 family.</text>
</comment>
<dbReference type="Gene3D" id="3.90.1720.10">
    <property type="entry name" value="endopeptidase domain like (from Nostoc punctiforme)"/>
    <property type="match status" value="1"/>
</dbReference>
<dbReference type="GO" id="GO:0008234">
    <property type="term" value="F:cysteine-type peptidase activity"/>
    <property type="evidence" value="ECO:0007669"/>
    <property type="project" value="UniProtKB-KW"/>
</dbReference>
<dbReference type="SUPFAM" id="SSF54001">
    <property type="entry name" value="Cysteine proteinases"/>
    <property type="match status" value="1"/>
</dbReference>
<organism evidence="8 9">
    <name type="scientific">Candidatus Copromonas faecavium</name>
    <name type="common">nom. illeg.</name>
    <dbReference type="NCBI Taxonomy" id="2840740"/>
    <lineage>
        <taxon>Bacteria</taxon>
        <taxon>Bacillati</taxon>
        <taxon>Bacillota</taxon>
        <taxon>Clostridia</taxon>
        <taxon>Lachnospirales</taxon>
        <taxon>Lachnospiraceae</taxon>
        <taxon>Candidatus Copromonas (nom. illeg.)</taxon>
    </lineage>
</organism>
<evidence type="ECO:0000256" key="4">
    <source>
        <dbReference type="ARBA" id="ARBA00022807"/>
    </source>
</evidence>
<feature type="chain" id="PRO_5039570972" evidence="6">
    <location>
        <begin position="29"/>
        <end position="733"/>
    </location>
</feature>
<dbReference type="InterPro" id="IPR038765">
    <property type="entry name" value="Papain-like_cys_pep_sf"/>
</dbReference>